<proteinExistence type="predicted"/>
<dbReference type="EMBL" id="BKAD01000023">
    <property type="protein sequence ID" value="GEP31059.1"/>
    <property type="molecule type" value="Genomic_DNA"/>
</dbReference>
<protein>
    <submittedName>
        <fullName evidence="1">Uncharacterized protein</fullName>
    </submittedName>
</protein>
<reference evidence="1 2" key="1">
    <citation type="submission" date="2019-07" db="EMBL/GenBank/DDBJ databases">
        <title>Whole genome shotgun sequence of Thiobacillus plumbophilus NBRC 107929.</title>
        <authorList>
            <person name="Hosoyama A."/>
            <person name="Uohara A."/>
            <person name="Ohji S."/>
            <person name="Ichikawa N."/>
        </authorList>
    </citation>
    <scope>NUCLEOTIDE SEQUENCE [LARGE SCALE GENOMIC DNA]</scope>
    <source>
        <strain evidence="1 2">NBRC 107929</strain>
    </source>
</reference>
<gene>
    <name evidence="1" type="ORF">TPL01_21970</name>
</gene>
<sequence>MQWWHRVPKGACVGLEPDEGKLSSPVLRGMAQQCAIRPRFGQRLQVANSAIQALALVSWLTEVKPQALAHEGLPA</sequence>
<evidence type="ECO:0000313" key="1">
    <source>
        <dbReference type="EMBL" id="GEP31059.1"/>
    </source>
</evidence>
<comment type="caution">
    <text evidence="1">The sequence shown here is derived from an EMBL/GenBank/DDBJ whole genome shotgun (WGS) entry which is preliminary data.</text>
</comment>
<accession>A0A512L9A1</accession>
<dbReference type="Proteomes" id="UP000321337">
    <property type="component" value="Unassembled WGS sequence"/>
</dbReference>
<keyword evidence="2" id="KW-1185">Reference proteome</keyword>
<dbReference type="AlphaFoldDB" id="A0A512L9A1"/>
<name>A0A512L9A1_9PROT</name>
<organism evidence="1 2">
    <name type="scientific">Sulfuriferula plumbiphila</name>
    <dbReference type="NCBI Taxonomy" id="171865"/>
    <lineage>
        <taxon>Bacteria</taxon>
        <taxon>Pseudomonadati</taxon>
        <taxon>Pseudomonadota</taxon>
        <taxon>Betaproteobacteria</taxon>
        <taxon>Nitrosomonadales</taxon>
        <taxon>Sulfuricellaceae</taxon>
        <taxon>Sulfuriferula</taxon>
    </lineage>
</organism>
<evidence type="ECO:0000313" key="2">
    <source>
        <dbReference type="Proteomes" id="UP000321337"/>
    </source>
</evidence>